<dbReference type="Pfam" id="PF00293">
    <property type="entry name" value="NUDIX"/>
    <property type="match status" value="1"/>
</dbReference>
<keyword evidence="5" id="KW-0460">Magnesium</keyword>
<dbReference type="InterPro" id="IPR015797">
    <property type="entry name" value="NUDIX_hydrolase-like_dom_sf"/>
</dbReference>
<dbReference type="PANTHER" id="PTHR12992">
    <property type="entry name" value="NUDIX HYDROLASE"/>
    <property type="match status" value="1"/>
</dbReference>
<gene>
    <name evidence="8" type="ORF">DNU06_11135</name>
</gene>
<evidence type="ECO:0000256" key="3">
    <source>
        <dbReference type="ARBA" id="ARBA00022723"/>
    </source>
</evidence>
<evidence type="ECO:0000256" key="5">
    <source>
        <dbReference type="ARBA" id="ARBA00022842"/>
    </source>
</evidence>
<keyword evidence="9" id="KW-1185">Reference proteome</keyword>
<comment type="caution">
    <text evidence="8">The sequence shown here is derived from an EMBL/GenBank/DDBJ whole genome shotgun (WGS) entry which is preliminary data.</text>
</comment>
<comment type="cofactor">
    <cofactor evidence="1">
        <name>Mn(2+)</name>
        <dbReference type="ChEBI" id="CHEBI:29035"/>
    </cofactor>
</comment>
<dbReference type="AlphaFoldDB" id="A0A2W1NCJ6"/>
<protein>
    <submittedName>
        <fullName evidence="8">CoA pyrophosphatase</fullName>
    </submittedName>
</protein>
<evidence type="ECO:0000256" key="1">
    <source>
        <dbReference type="ARBA" id="ARBA00001936"/>
    </source>
</evidence>
<organism evidence="8 9">
    <name type="scientific">Putridiphycobacter roseus</name>
    <dbReference type="NCBI Taxonomy" id="2219161"/>
    <lineage>
        <taxon>Bacteria</taxon>
        <taxon>Pseudomonadati</taxon>
        <taxon>Bacteroidota</taxon>
        <taxon>Flavobacteriia</taxon>
        <taxon>Flavobacteriales</taxon>
        <taxon>Crocinitomicaceae</taxon>
        <taxon>Putridiphycobacter</taxon>
    </lineage>
</organism>
<reference evidence="8 9" key="1">
    <citation type="submission" date="2018-06" db="EMBL/GenBank/DDBJ databases">
        <title>The draft genome sequence of Crocinitomix sp. SM1701.</title>
        <authorList>
            <person name="Zhang X."/>
        </authorList>
    </citation>
    <scope>NUCLEOTIDE SEQUENCE [LARGE SCALE GENOMIC DNA]</scope>
    <source>
        <strain evidence="8 9">SM1701</strain>
    </source>
</reference>
<dbReference type="SUPFAM" id="SSF55811">
    <property type="entry name" value="Nudix"/>
    <property type="match status" value="1"/>
</dbReference>
<evidence type="ECO:0000256" key="4">
    <source>
        <dbReference type="ARBA" id="ARBA00022801"/>
    </source>
</evidence>
<dbReference type="RefSeq" id="WP_111063412.1">
    <property type="nucleotide sequence ID" value="NZ_JBHUCU010000007.1"/>
</dbReference>
<dbReference type="EMBL" id="QKSB01000006">
    <property type="protein sequence ID" value="PZE16803.1"/>
    <property type="molecule type" value="Genomic_DNA"/>
</dbReference>
<name>A0A2W1NCJ6_9FLAO</name>
<sequence>MESLIKTGAIYEIIKQELLTLPGESAHKEMVPFRTLSSIAKPGKNAKESAVLCLLSTYQDDITITLMERTKDSSPHSGQISLPGGKKENFDLNLAATALRETEEEIGILPRNVSILGKLTPIYIPVSNFSVQPFIGQVKTETPFILSEKEVQSVFKITVRDLLNPRNNIKKDIPNHLGQTLKNVPCFFINDRIIWGATSIILNEFKVVIENIIAKKNTH</sequence>
<dbReference type="PANTHER" id="PTHR12992:SF11">
    <property type="entry name" value="MITOCHONDRIAL COENZYME A DIPHOSPHATASE NUDT8"/>
    <property type="match status" value="1"/>
</dbReference>
<dbReference type="Proteomes" id="UP000249248">
    <property type="component" value="Unassembled WGS sequence"/>
</dbReference>
<dbReference type="PROSITE" id="PS51462">
    <property type="entry name" value="NUDIX"/>
    <property type="match status" value="1"/>
</dbReference>
<dbReference type="Gene3D" id="3.90.79.10">
    <property type="entry name" value="Nucleoside Triphosphate Pyrophosphohydrolase"/>
    <property type="match status" value="1"/>
</dbReference>
<evidence type="ECO:0000256" key="2">
    <source>
        <dbReference type="ARBA" id="ARBA00001946"/>
    </source>
</evidence>
<proteinExistence type="predicted"/>
<keyword evidence="3" id="KW-0479">Metal-binding</keyword>
<comment type="cofactor">
    <cofactor evidence="2">
        <name>Mg(2+)</name>
        <dbReference type="ChEBI" id="CHEBI:18420"/>
    </cofactor>
</comment>
<dbReference type="InterPro" id="IPR000086">
    <property type="entry name" value="NUDIX_hydrolase_dom"/>
</dbReference>
<evidence type="ECO:0000313" key="8">
    <source>
        <dbReference type="EMBL" id="PZE16803.1"/>
    </source>
</evidence>
<keyword evidence="4" id="KW-0378">Hydrolase</keyword>
<evidence type="ECO:0000313" key="9">
    <source>
        <dbReference type="Proteomes" id="UP000249248"/>
    </source>
</evidence>
<accession>A0A2W1NCJ6</accession>
<dbReference type="GO" id="GO:0046872">
    <property type="term" value="F:metal ion binding"/>
    <property type="evidence" value="ECO:0007669"/>
    <property type="project" value="UniProtKB-KW"/>
</dbReference>
<evidence type="ECO:0000259" key="7">
    <source>
        <dbReference type="PROSITE" id="PS51462"/>
    </source>
</evidence>
<dbReference type="CDD" id="cd03426">
    <property type="entry name" value="NUDIX_CoAse_Nudt7"/>
    <property type="match status" value="1"/>
</dbReference>
<dbReference type="InterPro" id="IPR045121">
    <property type="entry name" value="CoAse"/>
</dbReference>
<dbReference type="OrthoDB" id="9802805at2"/>
<evidence type="ECO:0000256" key="6">
    <source>
        <dbReference type="ARBA" id="ARBA00023211"/>
    </source>
</evidence>
<keyword evidence="6" id="KW-0464">Manganese</keyword>
<dbReference type="GO" id="GO:0010945">
    <property type="term" value="F:coenzyme A diphosphatase activity"/>
    <property type="evidence" value="ECO:0007669"/>
    <property type="project" value="InterPro"/>
</dbReference>
<feature type="domain" description="Nudix hydrolase" evidence="7">
    <location>
        <begin position="46"/>
        <end position="181"/>
    </location>
</feature>